<keyword evidence="5" id="KW-1185">Reference proteome</keyword>
<evidence type="ECO:0000256" key="1">
    <source>
        <dbReference type="ARBA" id="ARBA00022801"/>
    </source>
</evidence>
<keyword evidence="1" id="KW-0378">Hydrolase</keyword>
<proteinExistence type="predicted"/>
<dbReference type="Gene3D" id="3.40.50.2300">
    <property type="match status" value="1"/>
</dbReference>
<dbReference type="Pfam" id="PF07228">
    <property type="entry name" value="SpoIIE"/>
    <property type="match status" value="1"/>
</dbReference>
<dbReference type="Gene3D" id="3.60.40.10">
    <property type="entry name" value="PPM-type phosphatase domain"/>
    <property type="match status" value="1"/>
</dbReference>
<gene>
    <name evidence="4" type="ORF">DJ568_07975</name>
</gene>
<dbReference type="InterPro" id="IPR052016">
    <property type="entry name" value="Bact_Sigma-Reg"/>
</dbReference>
<dbReference type="InterPro" id="IPR001932">
    <property type="entry name" value="PPM-type_phosphatase-like_dom"/>
</dbReference>
<dbReference type="SUPFAM" id="SSF52172">
    <property type="entry name" value="CheY-like"/>
    <property type="match status" value="1"/>
</dbReference>
<dbReference type="GO" id="GO:0016791">
    <property type="term" value="F:phosphatase activity"/>
    <property type="evidence" value="ECO:0007669"/>
    <property type="project" value="TreeGrafter"/>
</dbReference>
<evidence type="ECO:0000259" key="3">
    <source>
        <dbReference type="PROSITE" id="PS50110"/>
    </source>
</evidence>
<dbReference type="InterPro" id="IPR011006">
    <property type="entry name" value="CheY-like_superfamily"/>
</dbReference>
<keyword evidence="2" id="KW-0597">Phosphoprotein</keyword>
<dbReference type="SMART" id="SM00448">
    <property type="entry name" value="REC"/>
    <property type="match status" value="1"/>
</dbReference>
<dbReference type="OrthoDB" id="9763484at2"/>
<reference evidence="4 5" key="1">
    <citation type="submission" date="2018-05" db="EMBL/GenBank/DDBJ databases">
        <title>Mucilaginibacter hurinus sp. nov., isolated from briquette warehouse soil.</title>
        <authorList>
            <person name="Choi L."/>
        </authorList>
    </citation>
    <scope>NUCLEOTIDE SEQUENCE [LARGE SCALE GENOMIC DNA]</scope>
    <source>
        <strain evidence="4 5">ZR32</strain>
    </source>
</reference>
<organism evidence="4 5">
    <name type="scientific">Mucilaginibacter hurinus</name>
    <dbReference type="NCBI Taxonomy" id="2201324"/>
    <lineage>
        <taxon>Bacteria</taxon>
        <taxon>Pseudomonadati</taxon>
        <taxon>Bacteroidota</taxon>
        <taxon>Sphingobacteriia</taxon>
        <taxon>Sphingobacteriales</taxon>
        <taxon>Sphingobacteriaceae</taxon>
        <taxon>Mucilaginibacter</taxon>
    </lineage>
</organism>
<evidence type="ECO:0000313" key="4">
    <source>
        <dbReference type="EMBL" id="RCH55119.1"/>
    </source>
</evidence>
<protein>
    <submittedName>
        <fullName evidence="4">Response regulator</fullName>
    </submittedName>
</protein>
<dbReference type="InterPro" id="IPR001789">
    <property type="entry name" value="Sig_transdc_resp-reg_receiver"/>
</dbReference>
<dbReference type="RefSeq" id="WP_114004742.1">
    <property type="nucleotide sequence ID" value="NZ_QGDC01000004.1"/>
</dbReference>
<evidence type="ECO:0000313" key="5">
    <source>
        <dbReference type="Proteomes" id="UP000253209"/>
    </source>
</evidence>
<evidence type="ECO:0000256" key="2">
    <source>
        <dbReference type="PROSITE-ProRule" id="PRU00169"/>
    </source>
</evidence>
<dbReference type="AlphaFoldDB" id="A0A367GNT4"/>
<dbReference type="Pfam" id="PF00072">
    <property type="entry name" value="Response_reg"/>
    <property type="match status" value="1"/>
</dbReference>
<dbReference type="PANTHER" id="PTHR43156:SF2">
    <property type="entry name" value="STAGE II SPORULATION PROTEIN E"/>
    <property type="match status" value="1"/>
</dbReference>
<dbReference type="InterPro" id="IPR036457">
    <property type="entry name" value="PPM-type-like_dom_sf"/>
</dbReference>
<dbReference type="CDD" id="cd00156">
    <property type="entry name" value="REC"/>
    <property type="match status" value="1"/>
</dbReference>
<dbReference type="Proteomes" id="UP000253209">
    <property type="component" value="Unassembled WGS sequence"/>
</dbReference>
<dbReference type="PROSITE" id="PS50110">
    <property type="entry name" value="RESPONSE_REGULATORY"/>
    <property type="match status" value="1"/>
</dbReference>
<dbReference type="PANTHER" id="PTHR43156">
    <property type="entry name" value="STAGE II SPORULATION PROTEIN E-RELATED"/>
    <property type="match status" value="1"/>
</dbReference>
<name>A0A367GNT4_9SPHI</name>
<accession>A0A367GNT4</accession>
<feature type="domain" description="Response regulatory" evidence="3">
    <location>
        <begin position="8"/>
        <end position="124"/>
    </location>
</feature>
<dbReference type="GO" id="GO:0000160">
    <property type="term" value="P:phosphorelay signal transduction system"/>
    <property type="evidence" value="ECO:0007669"/>
    <property type="project" value="InterPro"/>
</dbReference>
<dbReference type="SMART" id="SM00331">
    <property type="entry name" value="PP2C_SIG"/>
    <property type="match status" value="1"/>
</dbReference>
<comment type="caution">
    <text evidence="4">The sequence shown here is derived from an EMBL/GenBank/DDBJ whole genome shotgun (WGS) entry which is preliminary data.</text>
</comment>
<sequence length="382" mass="43317">MAAALSNKVLLVDDNIFFLNILVQEFSRTGLECTMAESAKEAIEILKTEIPDIILSDLEMPEMNGIEFRKYLIEHKNLRDIPFVFLTYLADRELITEGLDLQAIDYIVKDTPIEVISSKLNNILSAVNTQRERSSLEIRNAAKSLNIKSIPTKIPYVKGFEIDFWHQPYHDIPGGDFIDLIPVNDRYTFVALGDIMGKKWMAWYFTFGFLSYVRSAVRFATLNGDFSTASIVQKVNSIICLDDVLQDILSSLSLLLIDSETQTITYSGAGDLPLLHYEADAKKLNIVKSEGLLLGLFAEADYDEKRIVLKDDDQLFIFTDGMIDFAGENGKQSDYNLFADKLLSYLKDSTADFRLMKKNLLSVDTDKQVDDCSIININKRYI</sequence>
<dbReference type="EMBL" id="QGDC01000004">
    <property type="protein sequence ID" value="RCH55119.1"/>
    <property type="molecule type" value="Genomic_DNA"/>
</dbReference>
<feature type="modified residue" description="4-aspartylphosphate" evidence="2">
    <location>
        <position position="57"/>
    </location>
</feature>